<reference evidence="2" key="1">
    <citation type="journal article" date="2023" name="G3 (Bethesda)">
        <title>Genome assembly and association tests identify interacting loci associated with vigor, precocity, and sex in interspecific pistachio rootstocks.</title>
        <authorList>
            <person name="Palmer W."/>
            <person name="Jacygrad E."/>
            <person name="Sagayaradj S."/>
            <person name="Cavanaugh K."/>
            <person name="Han R."/>
            <person name="Bertier L."/>
            <person name="Beede B."/>
            <person name="Kafkas S."/>
            <person name="Golino D."/>
            <person name="Preece J."/>
            <person name="Michelmore R."/>
        </authorList>
    </citation>
    <scope>NUCLEOTIDE SEQUENCE [LARGE SCALE GENOMIC DNA]</scope>
</reference>
<gene>
    <name evidence="1" type="ORF">Pint_19893</name>
</gene>
<accession>A0ACC0XDE4</accession>
<evidence type="ECO:0000313" key="2">
    <source>
        <dbReference type="Proteomes" id="UP001163603"/>
    </source>
</evidence>
<dbReference type="Proteomes" id="UP001163603">
    <property type="component" value="Chromosome 13"/>
</dbReference>
<organism evidence="1 2">
    <name type="scientific">Pistacia integerrima</name>
    <dbReference type="NCBI Taxonomy" id="434235"/>
    <lineage>
        <taxon>Eukaryota</taxon>
        <taxon>Viridiplantae</taxon>
        <taxon>Streptophyta</taxon>
        <taxon>Embryophyta</taxon>
        <taxon>Tracheophyta</taxon>
        <taxon>Spermatophyta</taxon>
        <taxon>Magnoliopsida</taxon>
        <taxon>eudicotyledons</taxon>
        <taxon>Gunneridae</taxon>
        <taxon>Pentapetalae</taxon>
        <taxon>rosids</taxon>
        <taxon>malvids</taxon>
        <taxon>Sapindales</taxon>
        <taxon>Anacardiaceae</taxon>
        <taxon>Pistacia</taxon>
    </lineage>
</organism>
<comment type="caution">
    <text evidence="1">The sequence shown here is derived from an EMBL/GenBank/DDBJ whole genome shotgun (WGS) entry which is preliminary data.</text>
</comment>
<keyword evidence="2" id="KW-1185">Reference proteome</keyword>
<sequence length="130" mass="13877">MCLECLKLRGVLKAGNRMNVGTNHGDAHAFKLDTLLKLVDVKGADGKTTLLHFVVQEIIRTEGARLSGASQNPDDAKCRKLGLQVVSGLSSKLTSVKKSTAMDSDVLSSDVSKVSRGLANISEVVRLIET</sequence>
<proteinExistence type="predicted"/>
<dbReference type="EMBL" id="CM047748">
    <property type="protein sequence ID" value="KAJ0015309.1"/>
    <property type="molecule type" value="Genomic_DNA"/>
</dbReference>
<protein>
    <submittedName>
        <fullName evidence="1">Uncharacterized protein</fullName>
    </submittedName>
</protein>
<evidence type="ECO:0000313" key="1">
    <source>
        <dbReference type="EMBL" id="KAJ0015309.1"/>
    </source>
</evidence>
<name>A0ACC0XDE4_9ROSI</name>